<organism evidence="1 2">
    <name type="scientific">Schizopora paradoxa</name>
    <dbReference type="NCBI Taxonomy" id="27342"/>
    <lineage>
        <taxon>Eukaryota</taxon>
        <taxon>Fungi</taxon>
        <taxon>Dikarya</taxon>
        <taxon>Basidiomycota</taxon>
        <taxon>Agaricomycotina</taxon>
        <taxon>Agaricomycetes</taxon>
        <taxon>Hymenochaetales</taxon>
        <taxon>Schizoporaceae</taxon>
        <taxon>Schizopora</taxon>
    </lineage>
</organism>
<evidence type="ECO:0000313" key="1">
    <source>
        <dbReference type="EMBL" id="KLO05317.1"/>
    </source>
</evidence>
<feature type="non-terminal residue" evidence="1">
    <location>
        <position position="1"/>
    </location>
</feature>
<accession>A0A0H2R1W3</accession>
<feature type="non-terminal residue" evidence="1">
    <location>
        <position position="88"/>
    </location>
</feature>
<dbReference type="InParanoid" id="A0A0H2R1W3"/>
<dbReference type="Proteomes" id="UP000053477">
    <property type="component" value="Unassembled WGS sequence"/>
</dbReference>
<reference evidence="1 2" key="1">
    <citation type="submission" date="2015-04" db="EMBL/GenBank/DDBJ databases">
        <title>Complete genome sequence of Schizopora paradoxa KUC8140, a cosmopolitan wood degrader in East Asia.</title>
        <authorList>
            <consortium name="DOE Joint Genome Institute"/>
            <person name="Min B."/>
            <person name="Park H."/>
            <person name="Jang Y."/>
            <person name="Kim J.-J."/>
            <person name="Kim K.H."/>
            <person name="Pangilinan J."/>
            <person name="Lipzen A."/>
            <person name="Riley R."/>
            <person name="Grigoriev I.V."/>
            <person name="Spatafora J.W."/>
            <person name="Choi I.-G."/>
        </authorList>
    </citation>
    <scope>NUCLEOTIDE SEQUENCE [LARGE SCALE GENOMIC DNA]</scope>
    <source>
        <strain evidence="1 2">KUC8140</strain>
    </source>
</reference>
<gene>
    <name evidence="1" type="ORF">SCHPADRAFT_792897</name>
</gene>
<dbReference type="EMBL" id="KQ086327">
    <property type="protein sequence ID" value="KLO05317.1"/>
    <property type="molecule type" value="Genomic_DNA"/>
</dbReference>
<dbReference type="AlphaFoldDB" id="A0A0H2R1W3"/>
<evidence type="ECO:0000313" key="2">
    <source>
        <dbReference type="Proteomes" id="UP000053477"/>
    </source>
</evidence>
<proteinExistence type="predicted"/>
<name>A0A0H2R1W3_9AGAM</name>
<sequence>RPPAVLFWSKRGKPKALVPTSELGDLGRFKDDWHAWYLGLMPAWRSAGMVGPVAWPLSRAVPDGEQWTDIRKGGRSGIFTVLVTLFWW</sequence>
<protein>
    <submittedName>
        <fullName evidence="1">Uncharacterized protein</fullName>
    </submittedName>
</protein>
<dbReference type="OrthoDB" id="2803783at2759"/>
<keyword evidence="2" id="KW-1185">Reference proteome</keyword>